<gene>
    <name evidence="1" type="ORF">COLO4_16704</name>
</gene>
<dbReference type="AlphaFoldDB" id="A0A1R3JG22"/>
<reference evidence="2" key="1">
    <citation type="submission" date="2013-09" db="EMBL/GenBank/DDBJ databases">
        <title>Corchorus olitorius genome sequencing.</title>
        <authorList>
            <person name="Alam M."/>
            <person name="Haque M.S."/>
            <person name="Islam M.S."/>
            <person name="Emdad E.M."/>
            <person name="Islam M.M."/>
            <person name="Ahmed B."/>
            <person name="Halim A."/>
            <person name="Hossen Q.M.M."/>
            <person name="Hossain M.Z."/>
            <person name="Ahmed R."/>
            <person name="Khan M.M."/>
            <person name="Islam R."/>
            <person name="Rashid M.M."/>
            <person name="Khan S.A."/>
            <person name="Rahman M.S."/>
            <person name="Alam M."/>
            <person name="Yahiya A.S."/>
            <person name="Khan M.S."/>
            <person name="Azam M.S."/>
            <person name="Haque T."/>
            <person name="Lashkar M.Z.H."/>
            <person name="Akhand A.I."/>
            <person name="Morshed G."/>
            <person name="Roy S."/>
            <person name="Uddin K.S."/>
            <person name="Rabeya T."/>
            <person name="Hossain A.S."/>
            <person name="Chowdhury A."/>
            <person name="Snigdha A.R."/>
            <person name="Mortoza M.S."/>
            <person name="Matin S.A."/>
            <person name="Hoque S.M.E."/>
            <person name="Islam M.K."/>
            <person name="Roy D.K."/>
            <person name="Haider R."/>
            <person name="Moosa M.M."/>
            <person name="Elias S.M."/>
            <person name="Hasan A.M."/>
            <person name="Jahan S."/>
            <person name="Shafiuddin M."/>
            <person name="Mahmood N."/>
            <person name="Shommy N.S."/>
        </authorList>
    </citation>
    <scope>NUCLEOTIDE SEQUENCE [LARGE SCALE GENOMIC DNA]</scope>
    <source>
        <strain evidence="2">cv. O-4</strain>
    </source>
</reference>
<evidence type="ECO:0000313" key="2">
    <source>
        <dbReference type="Proteomes" id="UP000187203"/>
    </source>
</evidence>
<proteinExistence type="predicted"/>
<name>A0A1R3JG22_9ROSI</name>
<accession>A0A1R3JG22</accession>
<organism evidence="1 2">
    <name type="scientific">Corchorus olitorius</name>
    <dbReference type="NCBI Taxonomy" id="93759"/>
    <lineage>
        <taxon>Eukaryota</taxon>
        <taxon>Viridiplantae</taxon>
        <taxon>Streptophyta</taxon>
        <taxon>Embryophyta</taxon>
        <taxon>Tracheophyta</taxon>
        <taxon>Spermatophyta</taxon>
        <taxon>Magnoliopsida</taxon>
        <taxon>eudicotyledons</taxon>
        <taxon>Gunneridae</taxon>
        <taxon>Pentapetalae</taxon>
        <taxon>rosids</taxon>
        <taxon>malvids</taxon>
        <taxon>Malvales</taxon>
        <taxon>Malvaceae</taxon>
        <taxon>Grewioideae</taxon>
        <taxon>Apeibeae</taxon>
        <taxon>Corchorus</taxon>
    </lineage>
</organism>
<dbReference type="OrthoDB" id="1719605at2759"/>
<dbReference type="PANTHER" id="PTHR21068:SF50">
    <property type="entry name" value="PROTEIN EARLY-RESPONSIVE TO DEHYDRATION 7, CHLOROPLASTIC-LIKE ISOFORM X1"/>
    <property type="match status" value="1"/>
</dbReference>
<dbReference type="InterPro" id="IPR045036">
    <property type="entry name" value="Spartin-like"/>
</dbReference>
<dbReference type="STRING" id="93759.A0A1R3JG22"/>
<protein>
    <submittedName>
        <fullName evidence="1">Uncharacterized protein</fullName>
    </submittedName>
</protein>
<keyword evidence="2" id="KW-1185">Reference proteome</keyword>
<comment type="caution">
    <text evidence="1">The sequence shown here is derived from an EMBL/GenBank/DDBJ whole genome shotgun (WGS) entry which is preliminary data.</text>
</comment>
<dbReference type="EMBL" id="AWUE01016235">
    <property type="protein sequence ID" value="OMO93741.1"/>
    <property type="molecule type" value="Genomic_DNA"/>
</dbReference>
<dbReference type="PANTHER" id="PTHR21068">
    <property type="entry name" value="SPARTIN"/>
    <property type="match status" value="1"/>
</dbReference>
<dbReference type="Proteomes" id="UP000187203">
    <property type="component" value="Unassembled WGS sequence"/>
</dbReference>
<evidence type="ECO:0000313" key="1">
    <source>
        <dbReference type="EMBL" id="OMO93741.1"/>
    </source>
</evidence>
<dbReference type="GO" id="GO:0005886">
    <property type="term" value="C:plasma membrane"/>
    <property type="evidence" value="ECO:0007669"/>
    <property type="project" value="TreeGrafter"/>
</dbReference>
<sequence length="150" mass="16914">MLKEESLPMPFTIKTSKFPSNTNFGDNFQHLERKKNEISSNTQYPGNNIVAVFARIGDEIQWPLAKDEPVVKLDTSHYLFTLRVPSNGSFEEGKDSKGTEEVLNYGLTIAAKGQEGLLKELNRVLETYSCFSVQEVKGIGNWNIVDTRNL</sequence>